<dbReference type="WBParaSite" id="Hba_00548">
    <property type="protein sequence ID" value="Hba_00548"/>
    <property type="gene ID" value="Hba_00548"/>
</dbReference>
<evidence type="ECO:0000313" key="1">
    <source>
        <dbReference type="Proteomes" id="UP000095283"/>
    </source>
</evidence>
<dbReference type="Proteomes" id="UP000095283">
    <property type="component" value="Unplaced"/>
</dbReference>
<dbReference type="AlphaFoldDB" id="A0A1I7W7F6"/>
<protein>
    <submittedName>
        <fullName evidence="2">Transposase</fullName>
    </submittedName>
</protein>
<reference evidence="2" key="1">
    <citation type="submission" date="2016-11" db="UniProtKB">
        <authorList>
            <consortium name="WormBaseParasite"/>
        </authorList>
    </citation>
    <scope>IDENTIFICATION</scope>
</reference>
<sequence>MGTFRRLTDNLTIDNTSIKSRNAYQLRDETKSYIRIYL</sequence>
<keyword evidence="1" id="KW-1185">Reference proteome</keyword>
<name>A0A1I7W7F6_HETBA</name>
<organism evidence="1 2">
    <name type="scientific">Heterorhabditis bacteriophora</name>
    <name type="common">Entomopathogenic nematode worm</name>
    <dbReference type="NCBI Taxonomy" id="37862"/>
    <lineage>
        <taxon>Eukaryota</taxon>
        <taxon>Metazoa</taxon>
        <taxon>Ecdysozoa</taxon>
        <taxon>Nematoda</taxon>
        <taxon>Chromadorea</taxon>
        <taxon>Rhabditida</taxon>
        <taxon>Rhabditina</taxon>
        <taxon>Rhabditomorpha</taxon>
        <taxon>Strongyloidea</taxon>
        <taxon>Heterorhabditidae</taxon>
        <taxon>Heterorhabditis</taxon>
    </lineage>
</organism>
<evidence type="ECO:0000313" key="2">
    <source>
        <dbReference type="WBParaSite" id="Hba_00548"/>
    </source>
</evidence>
<proteinExistence type="predicted"/>
<accession>A0A1I7W7F6</accession>